<dbReference type="InterPro" id="IPR045083">
    <property type="entry name" value="ATP_synth_F0_asu_bact/mt"/>
</dbReference>
<dbReference type="GeneID" id="43961298"/>
<dbReference type="NCBIfam" id="TIGR01131">
    <property type="entry name" value="ATP_synt_6_or_A"/>
    <property type="match status" value="1"/>
</dbReference>
<keyword evidence="11 14" id="KW-0472">Membrane</keyword>
<keyword evidence="12" id="KW-0066">ATP synthesis</keyword>
<accession>A0A6B9XQS9</accession>
<comment type="function">
    <text evidence="1">Mitochondrial membrane ATP synthase (F(1)F(0) ATP synthase or Complex V) produces ATP from ADP in the presence of a proton gradient across the membrane which is generated by electron transport complexes of the respiratory chain. F-type ATPases consist of two structural domains, F(1) - containing the extramembraneous catalytic core and F(0) - containing the membrane proton channel, linked together by a central stalk and a peripheral stalk. During catalysis, ATP synthesis in the catalytic domain of F(1) is coupled via a rotary mechanism of the central stalk subunits to proton translocation. Key component of the proton channel; it may play a direct role in the translocation of protons across the membrane.</text>
</comment>
<keyword evidence="8" id="KW-0375">Hydrogen ion transport</keyword>
<evidence type="ECO:0000256" key="2">
    <source>
        <dbReference type="ARBA" id="ARBA00004141"/>
    </source>
</evidence>
<keyword evidence="10" id="KW-0406">Ion transport</keyword>
<sequence>MMMNLFSIFDPSTSLNFSLNLLSMFYVVLFVPMIFWFIPSRMLMIYVMFLQVLMKEFFLLLNLKKNMYNIFIFLSVFIFIFLNNFIGMFPYIFVMSSQLTFSLSLSMVLWVSFMFYGWIYNSNHMFIHLVPQNTPGVLMPFMVLIESLSNFIRAGTLSVRLSANMIAGHLLMALISMNGESSGVFLLLLIVVIQSLLVVLELSVSLIQAYVFSVLSTLYSSEVNYENKFLS</sequence>
<dbReference type="PANTHER" id="PTHR11410">
    <property type="entry name" value="ATP SYNTHASE SUBUNIT A"/>
    <property type="match status" value="1"/>
</dbReference>
<feature type="transmembrane region" description="Helical" evidence="14">
    <location>
        <begin position="184"/>
        <end position="211"/>
    </location>
</feature>
<evidence type="ECO:0000256" key="3">
    <source>
        <dbReference type="ARBA" id="ARBA00006810"/>
    </source>
</evidence>
<evidence type="ECO:0000256" key="6">
    <source>
        <dbReference type="ARBA" id="ARBA00022547"/>
    </source>
</evidence>
<evidence type="ECO:0000256" key="1">
    <source>
        <dbReference type="ARBA" id="ARBA00002070"/>
    </source>
</evidence>
<feature type="transmembrane region" description="Helical" evidence="14">
    <location>
        <begin position="70"/>
        <end position="93"/>
    </location>
</feature>
<feature type="transmembrane region" description="Helical" evidence="14">
    <location>
        <begin position="126"/>
        <end position="145"/>
    </location>
</feature>
<evidence type="ECO:0000256" key="5">
    <source>
        <dbReference type="ARBA" id="ARBA00022448"/>
    </source>
</evidence>
<proteinExistence type="inferred from homology"/>
<geneLocation type="mitochondrion" evidence="15"/>
<dbReference type="EMBL" id="MK630013">
    <property type="protein sequence ID" value="QHR84892.1"/>
    <property type="molecule type" value="Genomic_DNA"/>
</dbReference>
<name>A0A6B9XQS9_9HYME</name>
<gene>
    <name evidence="15" type="primary">atp6</name>
</gene>
<evidence type="ECO:0000256" key="8">
    <source>
        <dbReference type="ARBA" id="ARBA00022781"/>
    </source>
</evidence>
<keyword evidence="5" id="KW-0813">Transport</keyword>
<dbReference type="PROSITE" id="PS00449">
    <property type="entry name" value="ATPASE_A"/>
    <property type="match status" value="1"/>
</dbReference>
<evidence type="ECO:0000313" key="15">
    <source>
        <dbReference type="EMBL" id="QHR84892.1"/>
    </source>
</evidence>
<evidence type="ECO:0000256" key="12">
    <source>
        <dbReference type="ARBA" id="ARBA00023310"/>
    </source>
</evidence>
<feature type="transmembrane region" description="Helical" evidence="14">
    <location>
        <begin position="99"/>
        <end position="119"/>
    </location>
</feature>
<comment type="subunit">
    <text evidence="4">F-type ATPases have 2 components, CF(1) - the catalytic core - and CF(0) - the membrane proton channel. CF(1) has five subunits: alpha(3), beta(3), gamma(1), delta(1), epsilon(1). CF(0) has three main subunits: a, b and c.</text>
</comment>
<feature type="transmembrane region" description="Helical" evidence="14">
    <location>
        <begin position="21"/>
        <end position="38"/>
    </location>
</feature>
<organism evidence="15">
    <name type="scientific">Aenasius arizonensis</name>
    <dbReference type="NCBI Taxonomy" id="2058190"/>
    <lineage>
        <taxon>Eukaryota</taxon>
        <taxon>Metazoa</taxon>
        <taxon>Ecdysozoa</taxon>
        <taxon>Arthropoda</taxon>
        <taxon>Hexapoda</taxon>
        <taxon>Insecta</taxon>
        <taxon>Pterygota</taxon>
        <taxon>Neoptera</taxon>
        <taxon>Endopterygota</taxon>
        <taxon>Hymenoptera</taxon>
        <taxon>Apocrita</taxon>
        <taxon>Proctotrupomorpha</taxon>
        <taxon>Chalcidoidea</taxon>
        <taxon>Encyrtidae</taxon>
        <taxon>Tetracneminae</taxon>
        <taxon>Aenasius</taxon>
    </lineage>
</organism>
<keyword evidence="9 14" id="KW-1133">Transmembrane helix</keyword>
<evidence type="ECO:0000256" key="7">
    <source>
        <dbReference type="ARBA" id="ARBA00022692"/>
    </source>
</evidence>
<evidence type="ECO:0000256" key="4">
    <source>
        <dbReference type="ARBA" id="ARBA00011648"/>
    </source>
</evidence>
<evidence type="ECO:0000256" key="14">
    <source>
        <dbReference type="SAM" id="Phobius"/>
    </source>
</evidence>
<reference evidence="15" key="1">
    <citation type="journal article" date="2019" name="Mitochondrial DNA Part B Resour">
        <title>The mitochondrial genome of Aenasius arizonensis (Hymenoptera: Encyrtidae) with novel gene order.</title>
        <authorList>
            <person name="Ma Y."/>
            <person name="Zheng B.-Y."/>
            <person name="Zhu J.-C."/>
            <person name="Tang P."/>
            <person name="Chen X.-X."/>
        </authorList>
    </citation>
    <scope>NUCLEOTIDE SEQUENCE</scope>
</reference>
<dbReference type="Pfam" id="PF00119">
    <property type="entry name" value="ATP-synt_A"/>
    <property type="match status" value="1"/>
</dbReference>
<comment type="subcellular location">
    <subcellularLocation>
        <location evidence="2">Membrane</location>
        <topology evidence="2">Multi-pass membrane protein</topology>
    </subcellularLocation>
    <subcellularLocation>
        <location evidence="13">Mitochondrion inner membrane</location>
        <topology evidence="13">Multi-pass membrane protein</topology>
    </subcellularLocation>
</comment>
<dbReference type="CDD" id="cd00310">
    <property type="entry name" value="ATP-synt_Fo_a_6"/>
    <property type="match status" value="1"/>
</dbReference>
<dbReference type="PRINTS" id="PR00123">
    <property type="entry name" value="ATPASEA"/>
</dbReference>
<dbReference type="InterPro" id="IPR000568">
    <property type="entry name" value="ATP_synth_F0_asu"/>
</dbReference>
<dbReference type="InterPro" id="IPR035908">
    <property type="entry name" value="F0_ATP_A_sf"/>
</dbReference>
<keyword evidence="15" id="KW-0496">Mitochondrion</keyword>
<keyword evidence="7 14" id="KW-0812">Transmembrane</keyword>
<dbReference type="GO" id="GO:0005743">
    <property type="term" value="C:mitochondrial inner membrane"/>
    <property type="evidence" value="ECO:0007669"/>
    <property type="project" value="UniProtKB-SubCell"/>
</dbReference>
<dbReference type="RefSeq" id="YP_009726131.1">
    <property type="nucleotide sequence ID" value="NC_045852.1"/>
</dbReference>
<dbReference type="AlphaFoldDB" id="A0A6B9XQS9"/>
<dbReference type="SUPFAM" id="SSF81336">
    <property type="entry name" value="F1F0 ATP synthase subunit A"/>
    <property type="match status" value="1"/>
</dbReference>
<dbReference type="GO" id="GO:0045259">
    <property type="term" value="C:proton-transporting ATP synthase complex"/>
    <property type="evidence" value="ECO:0007669"/>
    <property type="project" value="UniProtKB-KW"/>
</dbReference>
<dbReference type="Gene3D" id="1.20.120.220">
    <property type="entry name" value="ATP synthase, F0 complex, subunit A"/>
    <property type="match status" value="1"/>
</dbReference>
<evidence type="ECO:0000256" key="10">
    <source>
        <dbReference type="ARBA" id="ARBA00023065"/>
    </source>
</evidence>
<feature type="transmembrane region" description="Helical" evidence="14">
    <location>
        <begin position="44"/>
        <end position="63"/>
    </location>
</feature>
<keyword evidence="6" id="KW-0138">CF(0)</keyword>
<dbReference type="GO" id="GO:0046933">
    <property type="term" value="F:proton-transporting ATP synthase activity, rotational mechanism"/>
    <property type="evidence" value="ECO:0007669"/>
    <property type="project" value="TreeGrafter"/>
</dbReference>
<evidence type="ECO:0000256" key="9">
    <source>
        <dbReference type="ARBA" id="ARBA00022989"/>
    </source>
</evidence>
<comment type="similarity">
    <text evidence="3">Belongs to the ATPase A chain family.</text>
</comment>
<dbReference type="PANTHER" id="PTHR11410:SF0">
    <property type="entry name" value="ATP SYNTHASE SUBUNIT A"/>
    <property type="match status" value="1"/>
</dbReference>
<evidence type="ECO:0000256" key="13">
    <source>
        <dbReference type="RuleBase" id="RU004450"/>
    </source>
</evidence>
<protein>
    <recommendedName>
        <fullName evidence="13">ATP synthase subunit a</fullName>
    </recommendedName>
</protein>
<evidence type="ECO:0000256" key="11">
    <source>
        <dbReference type="ARBA" id="ARBA00023136"/>
    </source>
</evidence>
<dbReference type="InterPro" id="IPR023011">
    <property type="entry name" value="ATP_synth_F0_asu_AS"/>
</dbReference>